<organism evidence="2">
    <name type="scientific">Streptantibioticus silvisoli</name>
    <dbReference type="NCBI Taxonomy" id="2705255"/>
    <lineage>
        <taxon>Bacteria</taxon>
        <taxon>Bacillati</taxon>
        <taxon>Actinomycetota</taxon>
        <taxon>Actinomycetes</taxon>
        <taxon>Kitasatosporales</taxon>
        <taxon>Streptomycetaceae</taxon>
        <taxon>Streptantibioticus</taxon>
    </lineage>
</organism>
<accession>A0AA90KG87</accession>
<dbReference type="EMBL" id="JABXJJ020000012">
    <property type="protein sequence ID" value="MDI5969854.1"/>
    <property type="molecule type" value="Genomic_DNA"/>
</dbReference>
<feature type="region of interest" description="Disordered" evidence="1">
    <location>
        <begin position="1"/>
        <end position="23"/>
    </location>
</feature>
<reference evidence="2" key="1">
    <citation type="submission" date="2023-05" db="EMBL/GenBank/DDBJ databases">
        <title>Streptantibioticus silvisoli sp. nov., acidotolerant actinomycetes 1 from pine litter.</title>
        <authorList>
            <person name="Swiecimska M."/>
            <person name="Golinska P."/>
            <person name="Sangal V."/>
            <person name="Wachnowicz B."/>
            <person name="Goodfellow M."/>
        </authorList>
    </citation>
    <scope>NUCLEOTIDE SEQUENCE</scope>
    <source>
        <strain evidence="2">SL13</strain>
    </source>
</reference>
<evidence type="ECO:0000256" key="1">
    <source>
        <dbReference type="SAM" id="MobiDB-lite"/>
    </source>
</evidence>
<protein>
    <submittedName>
        <fullName evidence="2">Uncharacterized protein</fullName>
    </submittedName>
</protein>
<name>A0AA90KG87_9ACTN</name>
<comment type="caution">
    <text evidence="2">The sequence shown here is derived from an EMBL/GenBank/DDBJ whole genome shotgun (WGS) entry which is preliminary data.</text>
</comment>
<gene>
    <name evidence="2" type="ORF">POF50_010990</name>
</gene>
<dbReference type="RefSeq" id="WP_271317279.1">
    <property type="nucleotide sequence ID" value="NZ_JABXJJ020000012.1"/>
</dbReference>
<evidence type="ECO:0000313" key="2">
    <source>
        <dbReference type="EMBL" id="MDI5969854.1"/>
    </source>
</evidence>
<proteinExistence type="predicted"/>
<dbReference type="AlphaFoldDB" id="A0AA90KG87"/>
<sequence>MVLSVDGPDQPQERAGGARGQEGWFCRQNDGDRGFFLLLFT</sequence>